<organism evidence="1">
    <name type="scientific">marine sediment metagenome</name>
    <dbReference type="NCBI Taxonomy" id="412755"/>
    <lineage>
        <taxon>unclassified sequences</taxon>
        <taxon>metagenomes</taxon>
        <taxon>ecological metagenomes</taxon>
    </lineage>
</organism>
<reference evidence="1" key="1">
    <citation type="journal article" date="2014" name="Front. Microbiol.">
        <title>High frequency of phylogenetically diverse reductive dehalogenase-homologous genes in deep subseafloor sedimentary metagenomes.</title>
        <authorList>
            <person name="Kawai M."/>
            <person name="Futagami T."/>
            <person name="Toyoda A."/>
            <person name="Takaki Y."/>
            <person name="Nishi S."/>
            <person name="Hori S."/>
            <person name="Arai W."/>
            <person name="Tsubouchi T."/>
            <person name="Morono Y."/>
            <person name="Uchiyama I."/>
            <person name="Ito T."/>
            <person name="Fujiyama A."/>
            <person name="Inagaki F."/>
            <person name="Takami H."/>
        </authorList>
    </citation>
    <scope>NUCLEOTIDE SEQUENCE</scope>
    <source>
        <strain evidence="1">Expedition CK06-06</strain>
    </source>
</reference>
<feature type="non-terminal residue" evidence="1">
    <location>
        <position position="1"/>
    </location>
</feature>
<accession>X0U7U9</accession>
<dbReference type="EMBL" id="BARS01010701">
    <property type="protein sequence ID" value="GAF96437.1"/>
    <property type="molecule type" value="Genomic_DNA"/>
</dbReference>
<evidence type="ECO:0000313" key="1">
    <source>
        <dbReference type="EMBL" id="GAF96437.1"/>
    </source>
</evidence>
<comment type="caution">
    <text evidence="1">The sequence shown here is derived from an EMBL/GenBank/DDBJ whole genome shotgun (WGS) entry which is preliminary data.</text>
</comment>
<dbReference type="AlphaFoldDB" id="X0U7U9"/>
<protein>
    <submittedName>
        <fullName evidence="1">Uncharacterized protein</fullName>
    </submittedName>
</protein>
<name>X0U7U9_9ZZZZ</name>
<gene>
    <name evidence="1" type="ORF">S01H1_19737</name>
</gene>
<proteinExistence type="predicted"/>
<sequence>AIPDADVWVTTDIGGAIVIGSGKTNQNGQVVFYLDAGTVYVWRQKSGWNFVNPDTEVIS</sequence>